<name>A0ABR0FMI1_9PEZI</name>
<dbReference type="PANTHER" id="PTHR15892:SF2">
    <property type="entry name" value="LARGE RIBOSOMAL SUBUNIT PROTEIN UL30M"/>
    <property type="match status" value="1"/>
</dbReference>
<evidence type="ECO:0000256" key="2">
    <source>
        <dbReference type="ARBA" id="ARBA00022980"/>
    </source>
</evidence>
<dbReference type="SUPFAM" id="SSF55129">
    <property type="entry name" value="Ribosomal protein L30p/L7e"/>
    <property type="match status" value="1"/>
</dbReference>
<dbReference type="GO" id="GO:0005840">
    <property type="term" value="C:ribosome"/>
    <property type="evidence" value="ECO:0007669"/>
    <property type="project" value="UniProtKB-KW"/>
</dbReference>
<sequence length="125" mass="14180">MSYFRITLHRSAIGLPQRTRDVLSALGLHKRSQTVYHPVEPQFAGMIMKVKELVKVAEVDRKLEKWEVKAERRPDSGFYLEKMAPRMEDGGQKIGSRVLARLRGEESGEMTVEGVRTEGGGQVRL</sequence>
<evidence type="ECO:0000256" key="1">
    <source>
        <dbReference type="ARBA" id="ARBA00007594"/>
    </source>
</evidence>
<evidence type="ECO:0000313" key="7">
    <source>
        <dbReference type="EMBL" id="KAK4644931.1"/>
    </source>
</evidence>
<dbReference type="PANTHER" id="PTHR15892">
    <property type="entry name" value="MITOCHONDRIAL RIBOSOMAL PROTEIN L30"/>
    <property type="match status" value="1"/>
</dbReference>
<dbReference type="PROSITE" id="PS00634">
    <property type="entry name" value="RIBOSOMAL_L30"/>
    <property type="match status" value="1"/>
</dbReference>
<evidence type="ECO:0000256" key="5">
    <source>
        <dbReference type="RuleBase" id="RU003734"/>
    </source>
</evidence>
<keyword evidence="2 5" id="KW-0689">Ribosomal protein</keyword>
<comment type="caution">
    <text evidence="7">The sequence shown here is derived from an EMBL/GenBank/DDBJ whole genome shotgun (WGS) entry which is preliminary data.</text>
</comment>
<comment type="similarity">
    <text evidence="1 5">Belongs to the universal ribosomal protein uL30 family.</text>
</comment>
<keyword evidence="3 5" id="KW-0687">Ribonucleoprotein</keyword>
<dbReference type="NCBIfam" id="TIGR01308">
    <property type="entry name" value="rpmD_bact"/>
    <property type="match status" value="1"/>
</dbReference>
<reference evidence="7 8" key="1">
    <citation type="journal article" date="2023" name="bioRxiv">
        <title>High-quality genome assemblies of four members of thePodospora anserinaspecies complex.</title>
        <authorList>
            <person name="Ament-Velasquez S.L."/>
            <person name="Vogan A.A."/>
            <person name="Wallerman O."/>
            <person name="Hartmann F."/>
            <person name="Gautier V."/>
            <person name="Silar P."/>
            <person name="Giraud T."/>
            <person name="Johannesson H."/>
        </authorList>
    </citation>
    <scope>NUCLEOTIDE SEQUENCE [LARGE SCALE GENOMIC DNA]</scope>
    <source>
        <strain evidence="7 8">CBS 112042</strain>
    </source>
</reference>
<evidence type="ECO:0000259" key="6">
    <source>
        <dbReference type="Pfam" id="PF00327"/>
    </source>
</evidence>
<dbReference type="CDD" id="cd01658">
    <property type="entry name" value="Ribosomal_L30"/>
    <property type="match status" value="1"/>
</dbReference>
<accession>A0ABR0FMI1</accession>
<dbReference type="GeneID" id="87897557"/>
<gene>
    <name evidence="7" type="primary">MRPL33</name>
    <name evidence="7" type="ORF">QC761_309280</name>
</gene>
<dbReference type="InterPro" id="IPR036919">
    <property type="entry name" value="Ribo_uL30_ferredoxin-like_sf"/>
</dbReference>
<dbReference type="InterPro" id="IPR016082">
    <property type="entry name" value="Ribosomal_uL30_ferredoxin-like"/>
</dbReference>
<dbReference type="InterPro" id="IPR005996">
    <property type="entry name" value="Ribosomal_uL30_bac-type"/>
</dbReference>
<dbReference type="Proteomes" id="UP001322138">
    <property type="component" value="Unassembled WGS sequence"/>
</dbReference>
<protein>
    <recommendedName>
        <fullName evidence="4">Large ribosomal subunit protein uL30m</fullName>
    </recommendedName>
</protein>
<dbReference type="RefSeq" id="XP_062733907.1">
    <property type="nucleotide sequence ID" value="XM_062878075.1"/>
</dbReference>
<evidence type="ECO:0000313" key="8">
    <source>
        <dbReference type="Proteomes" id="UP001322138"/>
    </source>
</evidence>
<dbReference type="Gene3D" id="3.30.1390.20">
    <property type="entry name" value="Ribosomal protein L30, ferredoxin-like fold domain"/>
    <property type="match status" value="1"/>
</dbReference>
<feature type="domain" description="Large ribosomal subunit protein uL30-like ferredoxin-like fold" evidence="6">
    <location>
        <begin position="4"/>
        <end position="54"/>
    </location>
</feature>
<evidence type="ECO:0000256" key="3">
    <source>
        <dbReference type="ARBA" id="ARBA00023274"/>
    </source>
</evidence>
<evidence type="ECO:0000256" key="4">
    <source>
        <dbReference type="ARBA" id="ARBA00035281"/>
    </source>
</evidence>
<keyword evidence="8" id="KW-1185">Reference proteome</keyword>
<organism evidence="7 8">
    <name type="scientific">Podospora bellae-mahoneyi</name>
    <dbReference type="NCBI Taxonomy" id="2093777"/>
    <lineage>
        <taxon>Eukaryota</taxon>
        <taxon>Fungi</taxon>
        <taxon>Dikarya</taxon>
        <taxon>Ascomycota</taxon>
        <taxon>Pezizomycotina</taxon>
        <taxon>Sordariomycetes</taxon>
        <taxon>Sordariomycetidae</taxon>
        <taxon>Sordariales</taxon>
        <taxon>Podosporaceae</taxon>
        <taxon>Podospora</taxon>
    </lineage>
</organism>
<dbReference type="EMBL" id="JAFFGZ010000005">
    <property type="protein sequence ID" value="KAK4644931.1"/>
    <property type="molecule type" value="Genomic_DNA"/>
</dbReference>
<proteinExistence type="inferred from homology"/>
<dbReference type="InterPro" id="IPR018038">
    <property type="entry name" value="Ribosomal_uL30_CS"/>
</dbReference>
<dbReference type="Pfam" id="PF00327">
    <property type="entry name" value="Ribosomal_L30"/>
    <property type="match status" value="1"/>
</dbReference>